<feature type="domain" description="Alpha-N-acetylglucosaminidase tim-barrel" evidence="2">
    <location>
        <begin position="266"/>
        <end position="317"/>
    </location>
</feature>
<dbReference type="InterPro" id="IPR007781">
    <property type="entry name" value="NAGLU"/>
</dbReference>
<evidence type="ECO:0000256" key="1">
    <source>
        <dbReference type="SAM" id="MobiDB-lite"/>
    </source>
</evidence>
<dbReference type="Pfam" id="PF07714">
    <property type="entry name" value="PK_Tyr_Ser-Thr"/>
    <property type="match status" value="1"/>
</dbReference>
<proteinExistence type="predicted"/>
<name>A0A6A2Z4X3_HIBSY</name>
<feature type="domain" description="Serine-threonine/tyrosine-protein kinase catalytic" evidence="3">
    <location>
        <begin position="177"/>
        <end position="249"/>
    </location>
</feature>
<evidence type="ECO:0000313" key="4">
    <source>
        <dbReference type="EMBL" id="KAE8686489.1"/>
    </source>
</evidence>
<evidence type="ECO:0008006" key="6">
    <source>
        <dbReference type="Google" id="ProtNLM"/>
    </source>
</evidence>
<organism evidence="4 5">
    <name type="scientific">Hibiscus syriacus</name>
    <name type="common">Rose of Sharon</name>
    <dbReference type="NCBI Taxonomy" id="106335"/>
    <lineage>
        <taxon>Eukaryota</taxon>
        <taxon>Viridiplantae</taxon>
        <taxon>Streptophyta</taxon>
        <taxon>Embryophyta</taxon>
        <taxon>Tracheophyta</taxon>
        <taxon>Spermatophyta</taxon>
        <taxon>Magnoliopsida</taxon>
        <taxon>eudicotyledons</taxon>
        <taxon>Gunneridae</taxon>
        <taxon>Pentapetalae</taxon>
        <taxon>rosids</taxon>
        <taxon>malvids</taxon>
        <taxon>Malvales</taxon>
        <taxon>Malvaceae</taxon>
        <taxon>Malvoideae</taxon>
        <taxon>Hibiscus</taxon>
    </lineage>
</organism>
<dbReference type="EMBL" id="VEPZ02001215">
    <property type="protein sequence ID" value="KAE8686489.1"/>
    <property type="molecule type" value="Genomic_DNA"/>
</dbReference>
<dbReference type="InterPro" id="IPR001245">
    <property type="entry name" value="Ser-Thr/Tyr_kinase_cat_dom"/>
</dbReference>
<dbReference type="AlphaFoldDB" id="A0A6A2Z4X3"/>
<dbReference type="Pfam" id="PF05089">
    <property type="entry name" value="NAGLU"/>
    <property type="match status" value="1"/>
</dbReference>
<dbReference type="SUPFAM" id="SSF56112">
    <property type="entry name" value="Protein kinase-like (PK-like)"/>
    <property type="match status" value="1"/>
</dbReference>
<sequence length="318" mass="34758">MSYNHQNVSHHPLNPSGKRLVGDSSPGFPPPPPAVVYNHSHHSSATPPGYQGYYYQGHPSPPAPPGLPPRSHYNYHNGFTSLLTGWHGVQIGFRSGYFQFDRCQFRSGTDKDQFNSGSDGLQADLVQIGDDRSKELKWSRIESLERSISPVAKSLVKFNYGEIVSATRKFSEENGVDKVLGRRASSFVFRGRVGLLKTTVAIKRLDKEDKKSAKAFCREVMIASSLHHPNIVPLLGSLTDLSNFPIAPFHSLTDLSNDALATHSPSGNIEMNGTLDAISSSPADARISKNSTMVGVGMCMEGIDQNSGVYELMSEMAH</sequence>
<feature type="compositionally biased region" description="Pro residues" evidence="1">
    <location>
        <begin position="59"/>
        <end position="68"/>
    </location>
</feature>
<dbReference type="Gene3D" id="3.30.200.20">
    <property type="entry name" value="Phosphorylase Kinase, domain 1"/>
    <property type="match status" value="1"/>
</dbReference>
<evidence type="ECO:0000259" key="3">
    <source>
        <dbReference type="Pfam" id="PF07714"/>
    </source>
</evidence>
<evidence type="ECO:0000313" key="5">
    <source>
        <dbReference type="Proteomes" id="UP000436088"/>
    </source>
</evidence>
<feature type="region of interest" description="Disordered" evidence="1">
    <location>
        <begin position="1"/>
        <end position="69"/>
    </location>
</feature>
<dbReference type="InterPro" id="IPR011009">
    <property type="entry name" value="Kinase-like_dom_sf"/>
</dbReference>
<comment type="caution">
    <text evidence="4">The sequence shown here is derived from an EMBL/GenBank/DDBJ whole genome shotgun (WGS) entry which is preliminary data.</text>
</comment>
<dbReference type="PANTHER" id="PTHR12872">
    <property type="entry name" value="ALPHA-N-ACETYLGLUCOSAMINIDASE"/>
    <property type="match status" value="1"/>
</dbReference>
<dbReference type="Proteomes" id="UP000436088">
    <property type="component" value="Unassembled WGS sequence"/>
</dbReference>
<evidence type="ECO:0000259" key="2">
    <source>
        <dbReference type="Pfam" id="PF05089"/>
    </source>
</evidence>
<feature type="compositionally biased region" description="Low complexity" evidence="1">
    <location>
        <begin position="47"/>
        <end position="58"/>
    </location>
</feature>
<dbReference type="InterPro" id="IPR024733">
    <property type="entry name" value="NAGLU_tim-barrel"/>
</dbReference>
<dbReference type="PANTHER" id="PTHR12872:SF1">
    <property type="entry name" value="ALPHA-N-ACETYLGLUCOSAMINIDASE"/>
    <property type="match status" value="1"/>
</dbReference>
<keyword evidence="5" id="KW-1185">Reference proteome</keyword>
<protein>
    <recommendedName>
        <fullName evidence="6">Protein kinase domain-containing protein</fullName>
    </recommendedName>
</protein>
<dbReference type="Gene3D" id="3.20.20.80">
    <property type="entry name" value="Glycosidases"/>
    <property type="match status" value="1"/>
</dbReference>
<dbReference type="GO" id="GO:0004672">
    <property type="term" value="F:protein kinase activity"/>
    <property type="evidence" value="ECO:0007669"/>
    <property type="project" value="InterPro"/>
</dbReference>
<accession>A0A6A2Z4X3</accession>
<gene>
    <name evidence="4" type="ORF">F3Y22_tig00111059pilonHSYRG00058</name>
</gene>
<reference evidence="4" key="1">
    <citation type="submission" date="2019-09" db="EMBL/GenBank/DDBJ databases">
        <title>Draft genome information of white flower Hibiscus syriacus.</title>
        <authorList>
            <person name="Kim Y.-M."/>
        </authorList>
    </citation>
    <scope>NUCLEOTIDE SEQUENCE [LARGE SCALE GENOMIC DNA]</scope>
    <source>
        <strain evidence="4">YM2019G1</strain>
    </source>
</reference>